<evidence type="ECO:0000313" key="3">
    <source>
        <dbReference type="Proteomes" id="UP001303760"/>
    </source>
</evidence>
<evidence type="ECO:0000256" key="1">
    <source>
        <dbReference type="SAM" id="SignalP"/>
    </source>
</evidence>
<gene>
    <name evidence="2" type="ORF">C8A03DRAFT_18544</name>
</gene>
<feature type="chain" id="PRO_5042908068" evidence="1">
    <location>
        <begin position="22"/>
        <end position="122"/>
    </location>
</feature>
<comment type="caution">
    <text evidence="2">The sequence shown here is derived from an EMBL/GenBank/DDBJ whole genome shotgun (WGS) entry which is preliminary data.</text>
</comment>
<proteinExistence type="predicted"/>
<sequence>MKLPTLLAAAALTLAPSTASAWRVYLYSFTDFSGATYTAAGPGNPGSACHTIPSEHRYQANSIEYYAYNSQSNPSTRCKIQLFETTDCSGNQGPFYSVDTKKALVEDWRNRAASYKTECWSV</sequence>
<dbReference type="Proteomes" id="UP001303760">
    <property type="component" value="Unassembled WGS sequence"/>
</dbReference>
<accession>A0AAN7C3E1</accession>
<organism evidence="2 3">
    <name type="scientific">Achaetomium macrosporum</name>
    <dbReference type="NCBI Taxonomy" id="79813"/>
    <lineage>
        <taxon>Eukaryota</taxon>
        <taxon>Fungi</taxon>
        <taxon>Dikarya</taxon>
        <taxon>Ascomycota</taxon>
        <taxon>Pezizomycotina</taxon>
        <taxon>Sordariomycetes</taxon>
        <taxon>Sordariomycetidae</taxon>
        <taxon>Sordariales</taxon>
        <taxon>Chaetomiaceae</taxon>
        <taxon>Achaetomium</taxon>
    </lineage>
</organism>
<keyword evidence="3" id="KW-1185">Reference proteome</keyword>
<dbReference type="AlphaFoldDB" id="A0AAN7C3E1"/>
<evidence type="ECO:0000313" key="2">
    <source>
        <dbReference type="EMBL" id="KAK4234584.1"/>
    </source>
</evidence>
<name>A0AAN7C3E1_9PEZI</name>
<protein>
    <submittedName>
        <fullName evidence="2">Uncharacterized protein</fullName>
    </submittedName>
</protein>
<keyword evidence="1" id="KW-0732">Signal</keyword>
<reference evidence="2" key="2">
    <citation type="submission" date="2023-05" db="EMBL/GenBank/DDBJ databases">
        <authorList>
            <consortium name="Lawrence Berkeley National Laboratory"/>
            <person name="Steindorff A."/>
            <person name="Hensen N."/>
            <person name="Bonometti L."/>
            <person name="Westerberg I."/>
            <person name="Brannstrom I.O."/>
            <person name="Guillou S."/>
            <person name="Cros-Aarteil S."/>
            <person name="Calhoun S."/>
            <person name="Haridas S."/>
            <person name="Kuo A."/>
            <person name="Mondo S."/>
            <person name="Pangilinan J."/>
            <person name="Riley R."/>
            <person name="Labutti K."/>
            <person name="Andreopoulos B."/>
            <person name="Lipzen A."/>
            <person name="Chen C."/>
            <person name="Yanf M."/>
            <person name="Daum C."/>
            <person name="Ng V."/>
            <person name="Clum A."/>
            <person name="Ohm R."/>
            <person name="Martin F."/>
            <person name="Silar P."/>
            <person name="Natvig D."/>
            <person name="Lalanne C."/>
            <person name="Gautier V."/>
            <person name="Ament-Velasquez S.L."/>
            <person name="Kruys A."/>
            <person name="Hutchinson M.I."/>
            <person name="Powell A.J."/>
            <person name="Barry K."/>
            <person name="Miller A.N."/>
            <person name="Grigoriev I.V."/>
            <person name="Debuchy R."/>
            <person name="Gladieux P."/>
            <person name="Thoren M.H."/>
            <person name="Johannesson H."/>
        </authorList>
    </citation>
    <scope>NUCLEOTIDE SEQUENCE</scope>
    <source>
        <strain evidence="2">CBS 532.94</strain>
    </source>
</reference>
<dbReference type="EMBL" id="MU860352">
    <property type="protein sequence ID" value="KAK4234584.1"/>
    <property type="molecule type" value="Genomic_DNA"/>
</dbReference>
<feature type="signal peptide" evidence="1">
    <location>
        <begin position="1"/>
        <end position="21"/>
    </location>
</feature>
<reference evidence="2" key="1">
    <citation type="journal article" date="2023" name="Mol. Phylogenet. Evol.">
        <title>Genome-scale phylogeny and comparative genomics of the fungal order Sordariales.</title>
        <authorList>
            <person name="Hensen N."/>
            <person name="Bonometti L."/>
            <person name="Westerberg I."/>
            <person name="Brannstrom I.O."/>
            <person name="Guillou S."/>
            <person name="Cros-Aarteil S."/>
            <person name="Calhoun S."/>
            <person name="Haridas S."/>
            <person name="Kuo A."/>
            <person name="Mondo S."/>
            <person name="Pangilinan J."/>
            <person name="Riley R."/>
            <person name="LaButti K."/>
            <person name="Andreopoulos B."/>
            <person name="Lipzen A."/>
            <person name="Chen C."/>
            <person name="Yan M."/>
            <person name="Daum C."/>
            <person name="Ng V."/>
            <person name="Clum A."/>
            <person name="Steindorff A."/>
            <person name="Ohm R.A."/>
            <person name="Martin F."/>
            <person name="Silar P."/>
            <person name="Natvig D.O."/>
            <person name="Lalanne C."/>
            <person name="Gautier V."/>
            <person name="Ament-Velasquez S.L."/>
            <person name="Kruys A."/>
            <person name="Hutchinson M.I."/>
            <person name="Powell A.J."/>
            <person name="Barry K."/>
            <person name="Miller A.N."/>
            <person name="Grigoriev I.V."/>
            <person name="Debuchy R."/>
            <person name="Gladieux P."/>
            <person name="Hiltunen Thoren M."/>
            <person name="Johannesson H."/>
        </authorList>
    </citation>
    <scope>NUCLEOTIDE SEQUENCE</scope>
    <source>
        <strain evidence="2">CBS 532.94</strain>
    </source>
</reference>